<sequence length="45" mass="5127">MKFLLIIGLIAIVAAVVMAMRSNARVTTIEQRRDKRPDREGEDEL</sequence>
<name>A0A7G9L2U5_9SPHN</name>
<dbReference type="RefSeq" id="WP_187479899.1">
    <property type="nucleotide sequence ID" value="NZ_CP060697.1"/>
</dbReference>
<keyword evidence="2" id="KW-1185">Reference proteome</keyword>
<proteinExistence type="predicted"/>
<dbReference type="EMBL" id="CP060697">
    <property type="protein sequence ID" value="QNM82944.1"/>
    <property type="molecule type" value="Genomic_DNA"/>
</dbReference>
<protein>
    <submittedName>
        <fullName evidence="1">Uncharacterized protein</fullName>
    </submittedName>
</protein>
<evidence type="ECO:0000313" key="1">
    <source>
        <dbReference type="EMBL" id="QNM82944.1"/>
    </source>
</evidence>
<organism evidence="1 2">
    <name type="scientific">Sphingomonas sabuli</name>
    <dbReference type="NCBI Taxonomy" id="2764186"/>
    <lineage>
        <taxon>Bacteria</taxon>
        <taxon>Pseudomonadati</taxon>
        <taxon>Pseudomonadota</taxon>
        <taxon>Alphaproteobacteria</taxon>
        <taxon>Sphingomonadales</taxon>
        <taxon>Sphingomonadaceae</taxon>
        <taxon>Sphingomonas</taxon>
    </lineage>
</organism>
<evidence type="ECO:0000313" key="2">
    <source>
        <dbReference type="Proteomes" id="UP000515861"/>
    </source>
</evidence>
<accession>A0A7G9L2U5</accession>
<reference evidence="1 2" key="1">
    <citation type="submission" date="2020-08" db="EMBL/GenBank/DDBJ databases">
        <title>Sphingomonas sp. sand1-3 16S ribosomal RNA gene Genome sequencing and assembly.</title>
        <authorList>
            <person name="Kang M."/>
        </authorList>
    </citation>
    <scope>NUCLEOTIDE SEQUENCE [LARGE SCALE GENOMIC DNA]</scope>
    <source>
        <strain evidence="2">sand1-3</strain>
    </source>
</reference>
<dbReference type="Proteomes" id="UP000515861">
    <property type="component" value="Chromosome"/>
</dbReference>
<dbReference type="KEGG" id="ssau:H8M03_00840"/>
<dbReference type="AlphaFoldDB" id="A0A7G9L2U5"/>
<gene>
    <name evidence="1" type="ORF">H8M03_00840</name>
</gene>